<name>A0A8K0D0Y6_IGNLU</name>
<dbReference type="EMBL" id="VTPC01006955">
    <property type="protein sequence ID" value="KAF2894468.1"/>
    <property type="molecule type" value="Genomic_DNA"/>
</dbReference>
<dbReference type="AlphaFoldDB" id="A0A8K0D0Y6"/>
<dbReference type="InterPro" id="IPR029526">
    <property type="entry name" value="PGBD"/>
</dbReference>
<evidence type="ECO:0000313" key="2">
    <source>
        <dbReference type="EMBL" id="KAF2894468.1"/>
    </source>
</evidence>
<evidence type="ECO:0000259" key="1">
    <source>
        <dbReference type="Pfam" id="PF13843"/>
    </source>
</evidence>
<dbReference type="Proteomes" id="UP000801492">
    <property type="component" value="Unassembled WGS sequence"/>
</dbReference>
<feature type="domain" description="PiggyBac transposable element-derived protein" evidence="1">
    <location>
        <begin position="20"/>
        <end position="70"/>
    </location>
</feature>
<evidence type="ECO:0000313" key="3">
    <source>
        <dbReference type="Proteomes" id="UP000801492"/>
    </source>
</evidence>
<proteinExistence type="predicted"/>
<dbReference type="OrthoDB" id="6768801at2759"/>
<keyword evidence="3" id="KW-1185">Reference proteome</keyword>
<comment type="caution">
    <text evidence="2">The sequence shown here is derived from an EMBL/GenBank/DDBJ whole genome shotgun (WGS) entry which is preliminary data.</text>
</comment>
<dbReference type="InterPro" id="IPR052638">
    <property type="entry name" value="PiggyBac_TE-derived"/>
</dbReference>
<gene>
    <name evidence="2" type="ORF">ILUMI_11704</name>
</gene>
<protein>
    <recommendedName>
        <fullName evidence="1">PiggyBac transposable element-derived protein domain-containing protein</fullName>
    </recommendedName>
</protein>
<dbReference type="Pfam" id="PF13843">
    <property type="entry name" value="DDE_Tnp_1_7"/>
    <property type="match status" value="1"/>
</dbReference>
<dbReference type="PANTHER" id="PTHR47055">
    <property type="entry name" value="DDE_TNP_1_7 DOMAIN-CONTAINING PROTEIN"/>
    <property type="match status" value="1"/>
</dbReference>
<reference evidence="2" key="1">
    <citation type="submission" date="2019-08" db="EMBL/GenBank/DDBJ databases">
        <title>The genome of the North American firefly Photinus pyralis.</title>
        <authorList>
            <consortium name="Photinus pyralis genome working group"/>
            <person name="Fallon T.R."/>
            <person name="Sander Lower S.E."/>
            <person name="Weng J.-K."/>
        </authorList>
    </citation>
    <scope>NUCLEOTIDE SEQUENCE</scope>
    <source>
        <strain evidence="2">TRF0915ILg1</strain>
        <tissue evidence="2">Whole body</tissue>
    </source>
</reference>
<accession>A0A8K0D0Y6</accession>
<organism evidence="2 3">
    <name type="scientific">Ignelater luminosus</name>
    <name type="common">Cucubano</name>
    <name type="synonym">Pyrophorus luminosus</name>
    <dbReference type="NCBI Taxonomy" id="2038154"/>
    <lineage>
        <taxon>Eukaryota</taxon>
        <taxon>Metazoa</taxon>
        <taxon>Ecdysozoa</taxon>
        <taxon>Arthropoda</taxon>
        <taxon>Hexapoda</taxon>
        <taxon>Insecta</taxon>
        <taxon>Pterygota</taxon>
        <taxon>Neoptera</taxon>
        <taxon>Endopterygota</taxon>
        <taxon>Coleoptera</taxon>
        <taxon>Polyphaga</taxon>
        <taxon>Elateriformia</taxon>
        <taxon>Elateroidea</taxon>
        <taxon>Elateridae</taxon>
        <taxon>Agrypninae</taxon>
        <taxon>Pyrophorini</taxon>
        <taxon>Ignelater</taxon>
    </lineage>
</organism>
<dbReference type="PANTHER" id="PTHR47055:SF3">
    <property type="entry name" value="PHORBOL-ESTER_DAG-TYPE DOMAIN-CONTAINING PROTEIN"/>
    <property type="match status" value="1"/>
</dbReference>
<sequence>MFGVGEDMVISLINQGDIPPNRGYKLFFDNYFSSSNLLCYLAEKGYCTTATIQDTRTGRCPLMDSKSMNKKERG</sequence>
<dbReference type="GO" id="GO:0043565">
    <property type="term" value="F:sequence-specific DNA binding"/>
    <property type="evidence" value="ECO:0007669"/>
    <property type="project" value="TreeGrafter"/>
</dbReference>
<feature type="non-terminal residue" evidence="2">
    <location>
        <position position="74"/>
    </location>
</feature>